<dbReference type="Pfam" id="PF04268">
    <property type="entry name" value="SoxG"/>
    <property type="match status" value="1"/>
</dbReference>
<proteinExistence type="predicted"/>
<dbReference type="GO" id="GO:1901053">
    <property type="term" value="P:sarcosine catabolic process"/>
    <property type="evidence" value="ECO:0007669"/>
    <property type="project" value="InterPro"/>
</dbReference>
<dbReference type="InterPro" id="IPR027266">
    <property type="entry name" value="TrmE/GcvT-like"/>
</dbReference>
<dbReference type="SUPFAM" id="SSF103025">
    <property type="entry name" value="Folate-binding domain"/>
    <property type="match status" value="1"/>
</dbReference>
<gene>
    <name evidence="2" type="ORF">LCGC14_0234190</name>
</gene>
<sequence length="228" mass="23739">MAERKTASKKTPIGVASKAKKPTKAAARKIATPADATATSAAVTTSPSLPRMSPLDGRYASGPGVTLTPLAPRQRISLRADAQSSKAVEAKLGLVLPSRPKTSTSVDGISALWLGPDEWLVLADGAAEAEMLPARLAGVAAISVVDVSHRNVAIAVEGPAAEAVIAAGCPQDIRLGGFPVGAASRTILSKTEIVLWRTGEQRFEIECWRSFADYAWTFLAEAARSPAV</sequence>
<comment type="caution">
    <text evidence="2">The sequence shown here is derived from an EMBL/GenBank/DDBJ whole genome shotgun (WGS) entry which is preliminary data.</text>
</comment>
<evidence type="ECO:0000313" key="2">
    <source>
        <dbReference type="EMBL" id="KKN89854.1"/>
    </source>
</evidence>
<feature type="region of interest" description="Disordered" evidence="1">
    <location>
        <begin position="1"/>
        <end position="53"/>
    </location>
</feature>
<dbReference type="GO" id="GO:0008115">
    <property type="term" value="F:sarcosine oxidase activity"/>
    <property type="evidence" value="ECO:0007669"/>
    <property type="project" value="InterPro"/>
</dbReference>
<evidence type="ECO:0008006" key="3">
    <source>
        <dbReference type="Google" id="ProtNLM"/>
    </source>
</evidence>
<dbReference type="Gene3D" id="3.30.70.1520">
    <property type="entry name" value="Heterotetrameric sarcosine oxidase"/>
    <property type="match status" value="1"/>
</dbReference>
<dbReference type="NCBIfam" id="TIGR01375">
    <property type="entry name" value="soxG"/>
    <property type="match status" value="1"/>
</dbReference>
<dbReference type="InterPro" id="IPR007375">
    <property type="entry name" value="SoxG"/>
</dbReference>
<reference evidence="2" key="1">
    <citation type="journal article" date="2015" name="Nature">
        <title>Complex archaea that bridge the gap between prokaryotes and eukaryotes.</title>
        <authorList>
            <person name="Spang A."/>
            <person name="Saw J.H."/>
            <person name="Jorgensen S.L."/>
            <person name="Zaremba-Niedzwiedzka K."/>
            <person name="Martijn J."/>
            <person name="Lind A.E."/>
            <person name="van Eijk R."/>
            <person name="Schleper C."/>
            <person name="Guy L."/>
            <person name="Ettema T.J."/>
        </authorList>
    </citation>
    <scope>NUCLEOTIDE SEQUENCE</scope>
</reference>
<dbReference type="EMBL" id="LAZR01000115">
    <property type="protein sequence ID" value="KKN89854.1"/>
    <property type="molecule type" value="Genomic_DNA"/>
</dbReference>
<feature type="compositionally biased region" description="Low complexity" evidence="1">
    <location>
        <begin position="28"/>
        <end position="50"/>
    </location>
</feature>
<dbReference type="Gene3D" id="3.30.1360.120">
    <property type="entry name" value="Probable tRNA modification gtpase trme, domain 1"/>
    <property type="match status" value="1"/>
</dbReference>
<feature type="compositionally biased region" description="Basic residues" evidence="1">
    <location>
        <begin position="18"/>
        <end position="27"/>
    </location>
</feature>
<accession>A0A0F9UDX4</accession>
<dbReference type="InterPro" id="IPR006280">
    <property type="entry name" value="SoxG_het"/>
</dbReference>
<evidence type="ECO:0000256" key="1">
    <source>
        <dbReference type="SAM" id="MobiDB-lite"/>
    </source>
</evidence>
<name>A0A0F9UDX4_9ZZZZ</name>
<organism evidence="2">
    <name type="scientific">marine sediment metagenome</name>
    <dbReference type="NCBI Taxonomy" id="412755"/>
    <lineage>
        <taxon>unclassified sequences</taxon>
        <taxon>metagenomes</taxon>
        <taxon>ecological metagenomes</taxon>
    </lineage>
</organism>
<protein>
    <recommendedName>
        <fullName evidence="3">Aminomethyltransferase folate-binding domain-containing protein</fullName>
    </recommendedName>
</protein>
<dbReference type="AlphaFoldDB" id="A0A0F9UDX4"/>